<evidence type="ECO:0000313" key="1">
    <source>
        <dbReference type="EMBL" id="OMO52124.1"/>
    </source>
</evidence>
<reference evidence="2" key="1">
    <citation type="submission" date="2013-09" db="EMBL/GenBank/DDBJ databases">
        <title>Corchorus olitorius genome sequencing.</title>
        <authorList>
            <person name="Alam M."/>
            <person name="Haque M.S."/>
            <person name="Islam M.S."/>
            <person name="Emdad E.M."/>
            <person name="Islam M.M."/>
            <person name="Ahmed B."/>
            <person name="Halim A."/>
            <person name="Hossen Q.M.M."/>
            <person name="Hossain M.Z."/>
            <person name="Ahmed R."/>
            <person name="Khan M.M."/>
            <person name="Islam R."/>
            <person name="Rashid M.M."/>
            <person name="Khan S.A."/>
            <person name="Rahman M.S."/>
            <person name="Alam M."/>
            <person name="Yahiya A.S."/>
            <person name="Khan M.S."/>
            <person name="Azam M.S."/>
            <person name="Haque T."/>
            <person name="Lashkar M.Z.H."/>
            <person name="Akhand A.I."/>
            <person name="Morshed G."/>
            <person name="Roy S."/>
            <person name="Uddin K.S."/>
            <person name="Rabeya T."/>
            <person name="Hossain A.S."/>
            <person name="Chowdhury A."/>
            <person name="Snigdha A.R."/>
            <person name="Mortoza M.S."/>
            <person name="Matin S.A."/>
            <person name="Hoque S.M.E."/>
            <person name="Islam M.K."/>
            <person name="Roy D.K."/>
            <person name="Haider R."/>
            <person name="Moosa M.M."/>
            <person name="Elias S.M."/>
            <person name="Hasan A.M."/>
            <person name="Jahan S."/>
            <person name="Shafiuddin M."/>
            <person name="Mahmood N."/>
            <person name="Shommy N.S."/>
        </authorList>
    </citation>
    <scope>NUCLEOTIDE SEQUENCE [LARGE SCALE GENOMIC DNA]</scope>
    <source>
        <strain evidence="2">cv. O-4</strain>
    </source>
</reference>
<name>A0A1R3G223_9ROSI</name>
<comment type="caution">
    <text evidence="1">The sequence shown here is derived from an EMBL/GenBank/DDBJ whole genome shotgun (WGS) entry which is preliminary data.</text>
</comment>
<protein>
    <submittedName>
        <fullName evidence="1">Uncharacterized protein</fullName>
    </submittedName>
</protein>
<proteinExistence type="predicted"/>
<keyword evidence="2" id="KW-1185">Reference proteome</keyword>
<dbReference type="AlphaFoldDB" id="A0A1R3G223"/>
<evidence type="ECO:0000313" key="2">
    <source>
        <dbReference type="Proteomes" id="UP000187203"/>
    </source>
</evidence>
<organism evidence="1 2">
    <name type="scientific">Corchorus olitorius</name>
    <dbReference type="NCBI Taxonomy" id="93759"/>
    <lineage>
        <taxon>Eukaryota</taxon>
        <taxon>Viridiplantae</taxon>
        <taxon>Streptophyta</taxon>
        <taxon>Embryophyta</taxon>
        <taxon>Tracheophyta</taxon>
        <taxon>Spermatophyta</taxon>
        <taxon>Magnoliopsida</taxon>
        <taxon>eudicotyledons</taxon>
        <taxon>Gunneridae</taxon>
        <taxon>Pentapetalae</taxon>
        <taxon>rosids</taxon>
        <taxon>malvids</taxon>
        <taxon>Malvales</taxon>
        <taxon>Malvaceae</taxon>
        <taxon>Grewioideae</taxon>
        <taxon>Apeibeae</taxon>
        <taxon>Corchorus</taxon>
    </lineage>
</organism>
<sequence>MAIDVQQQLSHNCNPPQLATVPSVHPTSSSCFTHLFLTSSPPD</sequence>
<dbReference type="Proteomes" id="UP000187203">
    <property type="component" value="Unassembled WGS sequence"/>
</dbReference>
<gene>
    <name evidence="1" type="ORF">COLO4_37400</name>
</gene>
<dbReference type="EMBL" id="AWUE01023917">
    <property type="protein sequence ID" value="OMO52124.1"/>
    <property type="molecule type" value="Genomic_DNA"/>
</dbReference>
<accession>A0A1R3G223</accession>